<proteinExistence type="predicted"/>
<sequence length="75" mass="8293">MQFANLTVAAAIRRAGLDARIPDGEGRRSLPVQFLPGGAGWVGIILHRTGTVRLVCRRVRRDRHPAGHRAQLFPE</sequence>
<name>A0ABV2Q472_9BURK</name>
<evidence type="ECO:0000313" key="1">
    <source>
        <dbReference type="EMBL" id="MET4575383.1"/>
    </source>
</evidence>
<protein>
    <recommendedName>
        <fullName evidence="3">DUF4258 domain-containing protein</fullName>
    </recommendedName>
</protein>
<organism evidence="1 2">
    <name type="scientific">Ottowia thiooxydans</name>
    <dbReference type="NCBI Taxonomy" id="219182"/>
    <lineage>
        <taxon>Bacteria</taxon>
        <taxon>Pseudomonadati</taxon>
        <taxon>Pseudomonadota</taxon>
        <taxon>Betaproteobacteria</taxon>
        <taxon>Burkholderiales</taxon>
        <taxon>Comamonadaceae</taxon>
        <taxon>Ottowia</taxon>
    </lineage>
</organism>
<dbReference type="EMBL" id="JBEPSH010000001">
    <property type="protein sequence ID" value="MET4575383.1"/>
    <property type="molecule type" value="Genomic_DNA"/>
</dbReference>
<dbReference type="Proteomes" id="UP001549320">
    <property type="component" value="Unassembled WGS sequence"/>
</dbReference>
<gene>
    <name evidence="1" type="ORF">ABIE13_000480</name>
</gene>
<reference evidence="1 2" key="1">
    <citation type="submission" date="2024-06" db="EMBL/GenBank/DDBJ databases">
        <title>Sorghum-associated microbial communities from plants grown in Nebraska, USA.</title>
        <authorList>
            <person name="Schachtman D."/>
        </authorList>
    </citation>
    <scope>NUCLEOTIDE SEQUENCE [LARGE SCALE GENOMIC DNA]</scope>
    <source>
        <strain evidence="1 2">2709</strain>
    </source>
</reference>
<keyword evidence="2" id="KW-1185">Reference proteome</keyword>
<evidence type="ECO:0008006" key="3">
    <source>
        <dbReference type="Google" id="ProtNLM"/>
    </source>
</evidence>
<evidence type="ECO:0000313" key="2">
    <source>
        <dbReference type="Proteomes" id="UP001549320"/>
    </source>
</evidence>
<dbReference type="RefSeq" id="WP_354440791.1">
    <property type="nucleotide sequence ID" value="NZ_JBEPSH010000001.1"/>
</dbReference>
<comment type="caution">
    <text evidence="1">The sequence shown here is derived from an EMBL/GenBank/DDBJ whole genome shotgun (WGS) entry which is preliminary data.</text>
</comment>
<accession>A0ABV2Q472</accession>